<dbReference type="EMBL" id="BAABCA010000001">
    <property type="protein sequence ID" value="GAA4230620.1"/>
    <property type="molecule type" value="Genomic_DNA"/>
</dbReference>
<gene>
    <name evidence="1" type="ORF">GCM10022291_01190</name>
</gene>
<name>A0ABP8BZW5_9FLAO</name>
<accession>A0ABP8BZW5</accession>
<protein>
    <submittedName>
        <fullName evidence="1">Uncharacterized protein</fullName>
    </submittedName>
</protein>
<sequence>MKLEKVFLDSPLYFECPATGEIILDEENEVSNEASSSTEFIYYDGEFEFSKKWVEKAYEGDLIKFIKLESKDTENVICYELVMGSGPSLDYVYVGIKK</sequence>
<dbReference type="Proteomes" id="UP001501496">
    <property type="component" value="Unassembled WGS sequence"/>
</dbReference>
<comment type="caution">
    <text evidence="1">The sequence shown here is derived from an EMBL/GenBank/DDBJ whole genome shotgun (WGS) entry which is preliminary data.</text>
</comment>
<evidence type="ECO:0000313" key="1">
    <source>
        <dbReference type="EMBL" id="GAA4230620.1"/>
    </source>
</evidence>
<proteinExistence type="predicted"/>
<keyword evidence="2" id="KW-1185">Reference proteome</keyword>
<organism evidence="1 2">
    <name type="scientific">Postechiella marina</name>
    <dbReference type="NCBI Taxonomy" id="943941"/>
    <lineage>
        <taxon>Bacteria</taxon>
        <taxon>Pseudomonadati</taxon>
        <taxon>Bacteroidota</taxon>
        <taxon>Flavobacteriia</taxon>
        <taxon>Flavobacteriales</taxon>
        <taxon>Flavobacteriaceae</taxon>
        <taxon>Postechiella</taxon>
    </lineage>
</organism>
<evidence type="ECO:0000313" key="2">
    <source>
        <dbReference type="Proteomes" id="UP001501496"/>
    </source>
</evidence>
<reference evidence="2" key="1">
    <citation type="journal article" date="2019" name="Int. J. Syst. Evol. Microbiol.">
        <title>The Global Catalogue of Microorganisms (GCM) 10K type strain sequencing project: providing services to taxonomists for standard genome sequencing and annotation.</title>
        <authorList>
            <consortium name="The Broad Institute Genomics Platform"/>
            <consortium name="The Broad Institute Genome Sequencing Center for Infectious Disease"/>
            <person name="Wu L."/>
            <person name="Ma J."/>
        </authorList>
    </citation>
    <scope>NUCLEOTIDE SEQUENCE [LARGE SCALE GENOMIC DNA]</scope>
    <source>
        <strain evidence="2">JCM 17630</strain>
    </source>
</reference>